<gene>
    <name evidence="2" type="ORF">BDN70DRAFT_664111</name>
</gene>
<sequence>MDNSPEYTESSSSSKKPPYTDYPVQQHAGKVGYGPNYNADAGIVDKVEGLTEEIVGKVTHNPKLIHKGHELHTGELKRRELLGETDPAKDPFFGQDLQTTKATSEAHSTKKAAATVADRRAHQSNAGSRTVNEAALN</sequence>
<dbReference type="OrthoDB" id="2500073at2759"/>
<dbReference type="EMBL" id="MU155205">
    <property type="protein sequence ID" value="KAF9479820.1"/>
    <property type="molecule type" value="Genomic_DNA"/>
</dbReference>
<comment type="caution">
    <text evidence="2">The sequence shown here is derived from an EMBL/GenBank/DDBJ whole genome shotgun (WGS) entry which is preliminary data.</text>
</comment>
<feature type="compositionally biased region" description="Low complexity" evidence="1">
    <location>
        <begin position="1"/>
        <end position="19"/>
    </location>
</feature>
<proteinExistence type="predicted"/>
<evidence type="ECO:0000313" key="2">
    <source>
        <dbReference type="EMBL" id="KAF9479820.1"/>
    </source>
</evidence>
<protein>
    <submittedName>
        <fullName evidence="2">Uncharacterized protein</fullName>
    </submittedName>
</protein>
<reference evidence="2" key="1">
    <citation type="submission" date="2020-11" db="EMBL/GenBank/DDBJ databases">
        <authorList>
            <consortium name="DOE Joint Genome Institute"/>
            <person name="Ahrendt S."/>
            <person name="Riley R."/>
            <person name="Andreopoulos W."/>
            <person name="Labutti K."/>
            <person name="Pangilinan J."/>
            <person name="Ruiz-Duenas F.J."/>
            <person name="Barrasa J.M."/>
            <person name="Sanchez-Garcia M."/>
            <person name="Camarero S."/>
            <person name="Miyauchi S."/>
            <person name="Serrano A."/>
            <person name="Linde D."/>
            <person name="Babiker R."/>
            <person name="Drula E."/>
            <person name="Ayuso-Fernandez I."/>
            <person name="Pacheco R."/>
            <person name="Padilla G."/>
            <person name="Ferreira P."/>
            <person name="Barriuso J."/>
            <person name="Kellner H."/>
            <person name="Castanera R."/>
            <person name="Alfaro M."/>
            <person name="Ramirez L."/>
            <person name="Pisabarro A.G."/>
            <person name="Kuo A."/>
            <person name="Tritt A."/>
            <person name="Lipzen A."/>
            <person name="He G."/>
            <person name="Yan M."/>
            <person name="Ng V."/>
            <person name="Cullen D."/>
            <person name="Martin F."/>
            <person name="Rosso M.-N."/>
            <person name="Henrissat B."/>
            <person name="Hibbett D."/>
            <person name="Martinez A.T."/>
            <person name="Grigoriev I.V."/>
        </authorList>
    </citation>
    <scope>NUCLEOTIDE SEQUENCE</scope>
    <source>
        <strain evidence="2">CIRM-BRFM 674</strain>
    </source>
</reference>
<dbReference type="Proteomes" id="UP000807469">
    <property type="component" value="Unassembled WGS sequence"/>
</dbReference>
<feature type="region of interest" description="Disordered" evidence="1">
    <location>
        <begin position="99"/>
        <end position="137"/>
    </location>
</feature>
<feature type="region of interest" description="Disordered" evidence="1">
    <location>
        <begin position="1"/>
        <end position="35"/>
    </location>
</feature>
<organism evidence="2 3">
    <name type="scientific">Pholiota conissans</name>
    <dbReference type="NCBI Taxonomy" id="109636"/>
    <lineage>
        <taxon>Eukaryota</taxon>
        <taxon>Fungi</taxon>
        <taxon>Dikarya</taxon>
        <taxon>Basidiomycota</taxon>
        <taxon>Agaricomycotina</taxon>
        <taxon>Agaricomycetes</taxon>
        <taxon>Agaricomycetidae</taxon>
        <taxon>Agaricales</taxon>
        <taxon>Agaricineae</taxon>
        <taxon>Strophariaceae</taxon>
        <taxon>Pholiota</taxon>
    </lineage>
</organism>
<name>A0A9P5Z3Y9_9AGAR</name>
<evidence type="ECO:0000256" key="1">
    <source>
        <dbReference type="SAM" id="MobiDB-lite"/>
    </source>
</evidence>
<evidence type="ECO:0000313" key="3">
    <source>
        <dbReference type="Proteomes" id="UP000807469"/>
    </source>
</evidence>
<dbReference type="AlphaFoldDB" id="A0A9P5Z3Y9"/>
<accession>A0A9P5Z3Y9</accession>
<keyword evidence="3" id="KW-1185">Reference proteome</keyword>